<feature type="region of interest" description="Disordered" evidence="1">
    <location>
        <begin position="198"/>
        <end position="243"/>
    </location>
</feature>
<feature type="compositionally biased region" description="Polar residues" evidence="1">
    <location>
        <begin position="221"/>
        <end position="231"/>
    </location>
</feature>
<comment type="caution">
    <text evidence="2">The sequence shown here is derived from an EMBL/GenBank/DDBJ whole genome shotgun (WGS) entry which is preliminary data.</text>
</comment>
<reference evidence="3" key="1">
    <citation type="journal article" date="2016" name="Nat. Commun.">
        <title>The Gonium pectorale genome demonstrates co-option of cell cycle regulation during the evolution of multicellularity.</title>
        <authorList>
            <person name="Hanschen E.R."/>
            <person name="Marriage T.N."/>
            <person name="Ferris P.J."/>
            <person name="Hamaji T."/>
            <person name="Toyoda A."/>
            <person name="Fujiyama A."/>
            <person name="Neme R."/>
            <person name="Noguchi H."/>
            <person name="Minakuchi Y."/>
            <person name="Suzuki M."/>
            <person name="Kawai-Toyooka H."/>
            <person name="Smith D.R."/>
            <person name="Sparks H."/>
            <person name="Anderson J."/>
            <person name="Bakaric R."/>
            <person name="Luria V."/>
            <person name="Karger A."/>
            <person name="Kirschner M.W."/>
            <person name="Durand P.M."/>
            <person name="Michod R.E."/>
            <person name="Nozaki H."/>
            <person name="Olson B.J."/>
        </authorList>
    </citation>
    <scope>NUCLEOTIDE SEQUENCE [LARGE SCALE GENOMIC DNA]</scope>
    <source>
        <strain evidence="3">NIES-2863</strain>
    </source>
</reference>
<evidence type="ECO:0000256" key="1">
    <source>
        <dbReference type="SAM" id="MobiDB-lite"/>
    </source>
</evidence>
<evidence type="ECO:0000313" key="2">
    <source>
        <dbReference type="EMBL" id="KXZ46434.1"/>
    </source>
</evidence>
<organism evidence="2 3">
    <name type="scientific">Gonium pectorale</name>
    <name type="common">Green alga</name>
    <dbReference type="NCBI Taxonomy" id="33097"/>
    <lineage>
        <taxon>Eukaryota</taxon>
        <taxon>Viridiplantae</taxon>
        <taxon>Chlorophyta</taxon>
        <taxon>core chlorophytes</taxon>
        <taxon>Chlorophyceae</taxon>
        <taxon>CS clade</taxon>
        <taxon>Chlamydomonadales</taxon>
        <taxon>Volvocaceae</taxon>
        <taxon>Gonium</taxon>
    </lineage>
</organism>
<evidence type="ECO:0000313" key="3">
    <source>
        <dbReference type="Proteomes" id="UP000075714"/>
    </source>
</evidence>
<keyword evidence="3" id="KW-1185">Reference proteome</keyword>
<protein>
    <submittedName>
        <fullName evidence="2">Uncharacterized protein</fullName>
    </submittedName>
</protein>
<gene>
    <name evidence="2" type="ORF">GPECTOR_43g870</name>
</gene>
<proteinExistence type="predicted"/>
<name>A0A150G9B2_GONPE</name>
<sequence length="349" mass="36029">MSDGYALPDELQDTFGAKDTSRPAMSAALASKDARLSAAQQGAVTGDGASPSIAFKDVKQHIMCALCDKPIASCLVPLRATPMRCIAVDAIVEAFIPSLCNEDMTSYKARQEEGKSAANKVNKMFWWLQPSAVPGMPNGGPGMPNSSSGMFGGTPVGAPNMAAMMANKGHFVAPPMPAPLPNGGVMTAGLMGAGAFHPAKGLPPQHGSMRRASQPGGAQSGFPQRRSNSFSAGGAMQHGVAQPSLPPQMAASIAAAGFSAPMMSLPTPGTDMESTYLATAQKFGMEGLALPLVYQQHAAQQQFAAQQLGLLQACSELQAVDLHAASPSGHASYADPAQLQQLLQGLYFA</sequence>
<dbReference type="AlphaFoldDB" id="A0A150G9B2"/>
<dbReference type="Proteomes" id="UP000075714">
    <property type="component" value="Unassembled WGS sequence"/>
</dbReference>
<dbReference type="EMBL" id="LSYV01000044">
    <property type="protein sequence ID" value="KXZ46434.1"/>
    <property type="molecule type" value="Genomic_DNA"/>
</dbReference>
<accession>A0A150G9B2</accession>
<dbReference type="OrthoDB" id="687730at2759"/>
<dbReference type="STRING" id="33097.A0A150G9B2"/>